<keyword evidence="1" id="KW-0732">Signal</keyword>
<feature type="signal peptide" evidence="1">
    <location>
        <begin position="1"/>
        <end position="21"/>
    </location>
</feature>
<accession>A0A7C2K0V4</accession>
<dbReference type="AlphaFoldDB" id="A0A7C2K0V4"/>
<proteinExistence type="predicted"/>
<sequence>MHRLLSLLVGGLILFAAESRAEDPAIAGTRWVGSAKVADPEGKGKKKKVRLTTTEYVLIILSRDGEKFTGEVHRDKGRRVVQVEGKIDNKGITDFRVTRRLKGAEADDIVDNARHHGRFKDDEYTGKFLIPGNDARSGEIHLKLQKPDDAKAATPK</sequence>
<evidence type="ECO:0000313" key="2">
    <source>
        <dbReference type="EMBL" id="HEN15547.1"/>
    </source>
</evidence>
<organism evidence="2">
    <name type="scientific">Schlesneria paludicola</name>
    <dbReference type="NCBI Taxonomy" id="360056"/>
    <lineage>
        <taxon>Bacteria</taxon>
        <taxon>Pseudomonadati</taxon>
        <taxon>Planctomycetota</taxon>
        <taxon>Planctomycetia</taxon>
        <taxon>Planctomycetales</taxon>
        <taxon>Planctomycetaceae</taxon>
        <taxon>Schlesneria</taxon>
    </lineage>
</organism>
<evidence type="ECO:0000256" key="1">
    <source>
        <dbReference type="SAM" id="SignalP"/>
    </source>
</evidence>
<dbReference type="EMBL" id="DSOK01000250">
    <property type="protein sequence ID" value="HEN15547.1"/>
    <property type="molecule type" value="Genomic_DNA"/>
</dbReference>
<feature type="chain" id="PRO_5028248412" description="DUF5666 domain-containing protein" evidence="1">
    <location>
        <begin position="22"/>
        <end position="156"/>
    </location>
</feature>
<reference evidence="2" key="1">
    <citation type="journal article" date="2020" name="mSystems">
        <title>Genome- and Community-Level Interaction Insights into Carbon Utilization and Element Cycling Functions of Hydrothermarchaeota in Hydrothermal Sediment.</title>
        <authorList>
            <person name="Zhou Z."/>
            <person name="Liu Y."/>
            <person name="Xu W."/>
            <person name="Pan J."/>
            <person name="Luo Z.H."/>
            <person name="Li M."/>
        </authorList>
    </citation>
    <scope>NUCLEOTIDE SEQUENCE [LARGE SCALE GENOMIC DNA]</scope>
    <source>
        <strain evidence="2">SpSt-339</strain>
    </source>
</reference>
<name>A0A7C2K0V4_9PLAN</name>
<comment type="caution">
    <text evidence="2">The sequence shown here is derived from an EMBL/GenBank/DDBJ whole genome shotgun (WGS) entry which is preliminary data.</text>
</comment>
<gene>
    <name evidence="2" type="ORF">ENQ76_08780</name>
</gene>
<protein>
    <recommendedName>
        <fullName evidence="3">DUF5666 domain-containing protein</fullName>
    </recommendedName>
</protein>
<evidence type="ECO:0008006" key="3">
    <source>
        <dbReference type="Google" id="ProtNLM"/>
    </source>
</evidence>